<organism evidence="1 2">
    <name type="scientific">Anaerocolumna xylanovorans DSM 12503</name>
    <dbReference type="NCBI Taxonomy" id="1121345"/>
    <lineage>
        <taxon>Bacteria</taxon>
        <taxon>Bacillati</taxon>
        <taxon>Bacillota</taxon>
        <taxon>Clostridia</taxon>
        <taxon>Lachnospirales</taxon>
        <taxon>Lachnospiraceae</taxon>
        <taxon>Anaerocolumna</taxon>
    </lineage>
</organism>
<dbReference type="EMBL" id="FRFD01000011">
    <property type="protein sequence ID" value="SHO52442.1"/>
    <property type="molecule type" value="Genomic_DNA"/>
</dbReference>
<dbReference type="InterPro" id="IPR006439">
    <property type="entry name" value="HAD-SF_hydro_IA"/>
</dbReference>
<sequence>MIRGVIFDVDGVLLDSMPMWSHISEWYLESLGLVPEKNLSQRIFAMSMAEGARYLKQQYAPMPGEEEILDGISKLLETFYRDKLEPKPGVKETLQWISQRKVPMIIATSSDSKAVEAALERLDIKKYFLDILTCTQIGAGKDRPDIYIAAQKKMNSPTKETIVVEDALHALRTASAYGYPTAGVYDEASGKDQTEIMSIADFYTRQLSAEFMEDIFRIL</sequence>
<dbReference type="AlphaFoldDB" id="A0A1M7YIJ7"/>
<dbReference type="Proteomes" id="UP000184612">
    <property type="component" value="Unassembled WGS sequence"/>
</dbReference>
<dbReference type="Gene3D" id="1.10.150.240">
    <property type="entry name" value="Putative phosphatase, domain 2"/>
    <property type="match status" value="1"/>
</dbReference>
<dbReference type="PRINTS" id="PR00413">
    <property type="entry name" value="HADHALOGNASE"/>
</dbReference>
<dbReference type="CDD" id="cd07505">
    <property type="entry name" value="HAD_BPGM-like"/>
    <property type="match status" value="1"/>
</dbReference>
<dbReference type="InterPro" id="IPR023214">
    <property type="entry name" value="HAD_sf"/>
</dbReference>
<dbReference type="NCBIfam" id="TIGR01509">
    <property type="entry name" value="HAD-SF-IA-v3"/>
    <property type="match status" value="1"/>
</dbReference>
<evidence type="ECO:0000313" key="1">
    <source>
        <dbReference type="EMBL" id="SHO52442.1"/>
    </source>
</evidence>
<dbReference type="Gene3D" id="3.40.50.1000">
    <property type="entry name" value="HAD superfamily/HAD-like"/>
    <property type="match status" value="1"/>
</dbReference>
<dbReference type="InterPro" id="IPR036412">
    <property type="entry name" value="HAD-like_sf"/>
</dbReference>
<dbReference type="GO" id="GO:0016791">
    <property type="term" value="F:phosphatase activity"/>
    <property type="evidence" value="ECO:0007669"/>
    <property type="project" value="TreeGrafter"/>
</dbReference>
<dbReference type="SFLD" id="SFLDS00003">
    <property type="entry name" value="Haloacid_Dehalogenase"/>
    <property type="match status" value="1"/>
</dbReference>
<proteinExistence type="predicted"/>
<accession>A0A1M7YIJ7</accession>
<gene>
    <name evidence="1" type="ORF">SAMN02745217_03652</name>
</gene>
<keyword evidence="2" id="KW-1185">Reference proteome</keyword>
<dbReference type="STRING" id="1121345.SAMN02745217_03652"/>
<evidence type="ECO:0000313" key="2">
    <source>
        <dbReference type="Proteomes" id="UP000184612"/>
    </source>
</evidence>
<dbReference type="PANTHER" id="PTHR18901">
    <property type="entry name" value="2-DEOXYGLUCOSE-6-PHOSPHATE PHOSPHATASE 2"/>
    <property type="match status" value="1"/>
</dbReference>
<protein>
    <submittedName>
        <fullName evidence="1">Haloacid dehalogenase superfamily, subfamily IA, variant 3 with third motif having DD or ED</fullName>
    </submittedName>
</protein>
<dbReference type="RefSeq" id="WP_073590301.1">
    <property type="nucleotide sequence ID" value="NZ_FRFD01000011.1"/>
</dbReference>
<dbReference type="InterPro" id="IPR023198">
    <property type="entry name" value="PGP-like_dom2"/>
</dbReference>
<dbReference type="InterPro" id="IPR041492">
    <property type="entry name" value="HAD_2"/>
</dbReference>
<dbReference type="SUPFAM" id="SSF56784">
    <property type="entry name" value="HAD-like"/>
    <property type="match status" value="1"/>
</dbReference>
<name>A0A1M7YIJ7_9FIRM</name>
<dbReference type="PANTHER" id="PTHR18901:SF38">
    <property type="entry name" value="PSEUDOURIDINE-5'-PHOSPHATASE"/>
    <property type="match status" value="1"/>
</dbReference>
<dbReference type="Pfam" id="PF13419">
    <property type="entry name" value="HAD_2"/>
    <property type="match status" value="1"/>
</dbReference>
<dbReference type="OrthoDB" id="9797743at2"/>
<reference evidence="1 2" key="1">
    <citation type="submission" date="2016-12" db="EMBL/GenBank/DDBJ databases">
        <authorList>
            <person name="Song W.-J."/>
            <person name="Kurnit D.M."/>
        </authorList>
    </citation>
    <scope>NUCLEOTIDE SEQUENCE [LARGE SCALE GENOMIC DNA]</scope>
    <source>
        <strain evidence="1 2">DSM 12503</strain>
    </source>
</reference>
<dbReference type="SFLD" id="SFLDG01129">
    <property type="entry name" value="C1.5:_HAD__Beta-PGM__Phosphata"/>
    <property type="match status" value="1"/>
</dbReference>